<dbReference type="AlphaFoldDB" id="A0AAJ5WZV1"/>
<dbReference type="EMBL" id="CP119326">
    <property type="protein sequence ID" value="WEK39835.1"/>
    <property type="molecule type" value="Genomic_DNA"/>
</dbReference>
<organism evidence="1 2">
    <name type="scientific">Candidatus Brevundimonas colombiensis</name>
    <dbReference type="NCBI Taxonomy" id="3121376"/>
    <lineage>
        <taxon>Bacteria</taxon>
        <taxon>Pseudomonadati</taxon>
        <taxon>Pseudomonadota</taxon>
        <taxon>Alphaproteobacteria</taxon>
        <taxon>Caulobacterales</taxon>
        <taxon>Caulobacteraceae</taxon>
        <taxon>Brevundimonas</taxon>
    </lineage>
</organism>
<protein>
    <submittedName>
        <fullName evidence="1">Uncharacterized protein</fullName>
    </submittedName>
</protein>
<evidence type="ECO:0000313" key="2">
    <source>
        <dbReference type="Proteomes" id="UP001213664"/>
    </source>
</evidence>
<name>A0AAJ5WZV1_9CAUL</name>
<gene>
    <name evidence="1" type="ORF">P0Y50_15065</name>
</gene>
<sequence length="150" mass="16287">MTFFDHHAAIGRVVLSGSAPAEVRDAYDRARNTMLYAFFDYDLLVVGEIQAYGAFELALKHRINGHGGESKGSMRNLVDQARKAGIFPKLAAGAMPFDDPVEAMIALRNSLSHGNSQIHSPGMALEVLDSCAWGIDTVFPAAEPVGWPKR</sequence>
<evidence type="ECO:0000313" key="1">
    <source>
        <dbReference type="EMBL" id="WEK39835.1"/>
    </source>
</evidence>
<proteinExistence type="predicted"/>
<accession>A0AAJ5WZV1</accession>
<reference evidence="1" key="1">
    <citation type="submission" date="2023-03" db="EMBL/GenBank/DDBJ databases">
        <title>Andean soil-derived lignocellulolytic bacterial consortium as a source of novel taxa and putative plastic-active enzymes.</title>
        <authorList>
            <person name="Diaz-Garcia L."/>
            <person name="Chuvochina M."/>
            <person name="Feuerriegel G."/>
            <person name="Bunk B."/>
            <person name="Sproer C."/>
            <person name="Streit W.R."/>
            <person name="Rodriguez L.M."/>
            <person name="Overmann J."/>
            <person name="Jimenez D.J."/>
        </authorList>
    </citation>
    <scope>NUCLEOTIDE SEQUENCE</scope>
    <source>
        <strain evidence="1">MAG 833</strain>
    </source>
</reference>
<dbReference type="Proteomes" id="UP001213664">
    <property type="component" value="Chromosome"/>
</dbReference>